<keyword evidence="3" id="KW-1185">Reference proteome</keyword>
<protein>
    <submittedName>
        <fullName evidence="2">Uncharacterized protein</fullName>
    </submittedName>
</protein>
<evidence type="ECO:0000313" key="3">
    <source>
        <dbReference type="Proteomes" id="UP000266841"/>
    </source>
</evidence>
<comment type="caution">
    <text evidence="2">The sequence shown here is derived from an EMBL/GenBank/DDBJ whole genome shotgun (WGS) entry which is preliminary data.</text>
</comment>
<gene>
    <name evidence="2" type="ORF">THAOC_30722</name>
</gene>
<dbReference type="AlphaFoldDB" id="K0RAT5"/>
<evidence type="ECO:0000256" key="1">
    <source>
        <dbReference type="SAM" id="MobiDB-lite"/>
    </source>
</evidence>
<name>K0RAT5_THAOC</name>
<accession>K0RAT5</accession>
<organism evidence="2 3">
    <name type="scientific">Thalassiosira oceanica</name>
    <name type="common">Marine diatom</name>
    <dbReference type="NCBI Taxonomy" id="159749"/>
    <lineage>
        <taxon>Eukaryota</taxon>
        <taxon>Sar</taxon>
        <taxon>Stramenopiles</taxon>
        <taxon>Ochrophyta</taxon>
        <taxon>Bacillariophyta</taxon>
        <taxon>Coscinodiscophyceae</taxon>
        <taxon>Thalassiosirophycidae</taxon>
        <taxon>Thalassiosirales</taxon>
        <taxon>Thalassiosiraceae</taxon>
        <taxon>Thalassiosira</taxon>
    </lineage>
</organism>
<feature type="region of interest" description="Disordered" evidence="1">
    <location>
        <begin position="1"/>
        <end position="20"/>
    </location>
</feature>
<reference evidence="2 3" key="1">
    <citation type="journal article" date="2012" name="Genome Biol.">
        <title>Genome and low-iron response of an oceanic diatom adapted to chronic iron limitation.</title>
        <authorList>
            <person name="Lommer M."/>
            <person name="Specht M."/>
            <person name="Roy A.S."/>
            <person name="Kraemer L."/>
            <person name="Andreson R."/>
            <person name="Gutowska M.A."/>
            <person name="Wolf J."/>
            <person name="Bergner S.V."/>
            <person name="Schilhabel M.B."/>
            <person name="Klostermeier U.C."/>
            <person name="Beiko R.G."/>
            <person name="Rosenstiel P."/>
            <person name="Hippler M."/>
            <person name="Laroche J."/>
        </authorList>
    </citation>
    <scope>NUCLEOTIDE SEQUENCE [LARGE SCALE GENOMIC DNA]</scope>
    <source>
        <strain evidence="2 3">CCMP1005</strain>
    </source>
</reference>
<evidence type="ECO:0000313" key="2">
    <source>
        <dbReference type="EMBL" id="EJK50325.1"/>
    </source>
</evidence>
<sequence length="92" mass="9763">MTQNNRSLVSHDPLEGNGETKRMKTTTLLALIICQVQKVASFAPSPALPSSRREDSSLHACRRAFLLSTSAAASLTVLPGVSNAGIDVSQLK</sequence>
<feature type="non-terminal residue" evidence="2">
    <location>
        <position position="92"/>
    </location>
</feature>
<dbReference type="Proteomes" id="UP000266841">
    <property type="component" value="Unassembled WGS sequence"/>
</dbReference>
<dbReference type="EMBL" id="AGNL01043995">
    <property type="protein sequence ID" value="EJK50325.1"/>
    <property type="molecule type" value="Genomic_DNA"/>
</dbReference>
<proteinExistence type="predicted"/>